<dbReference type="Proteomes" id="UP000245119">
    <property type="component" value="Linkage Group LG14"/>
</dbReference>
<dbReference type="AlphaFoldDB" id="A0A2T7NAW3"/>
<keyword evidence="2" id="KW-1185">Reference proteome</keyword>
<accession>A0A2T7NAW3</accession>
<protein>
    <submittedName>
        <fullName evidence="1">Uncharacterized protein</fullName>
    </submittedName>
</protein>
<organism evidence="1 2">
    <name type="scientific">Pomacea canaliculata</name>
    <name type="common">Golden apple snail</name>
    <dbReference type="NCBI Taxonomy" id="400727"/>
    <lineage>
        <taxon>Eukaryota</taxon>
        <taxon>Metazoa</taxon>
        <taxon>Spiralia</taxon>
        <taxon>Lophotrochozoa</taxon>
        <taxon>Mollusca</taxon>
        <taxon>Gastropoda</taxon>
        <taxon>Caenogastropoda</taxon>
        <taxon>Architaenioglossa</taxon>
        <taxon>Ampullarioidea</taxon>
        <taxon>Ampullariidae</taxon>
        <taxon>Pomacea</taxon>
    </lineage>
</organism>
<gene>
    <name evidence="1" type="ORF">C0Q70_20850</name>
</gene>
<proteinExistence type="predicted"/>
<dbReference type="EMBL" id="PZQS01000014">
    <property type="protein sequence ID" value="PVD18301.1"/>
    <property type="molecule type" value="Genomic_DNA"/>
</dbReference>
<evidence type="ECO:0000313" key="2">
    <source>
        <dbReference type="Proteomes" id="UP000245119"/>
    </source>
</evidence>
<evidence type="ECO:0000313" key="1">
    <source>
        <dbReference type="EMBL" id="PVD18301.1"/>
    </source>
</evidence>
<reference evidence="1 2" key="1">
    <citation type="submission" date="2018-04" db="EMBL/GenBank/DDBJ databases">
        <title>The genome of golden apple snail Pomacea canaliculata provides insight into stress tolerance and invasive adaptation.</title>
        <authorList>
            <person name="Liu C."/>
            <person name="Liu B."/>
            <person name="Ren Y."/>
            <person name="Zhang Y."/>
            <person name="Wang H."/>
            <person name="Li S."/>
            <person name="Jiang F."/>
            <person name="Yin L."/>
            <person name="Zhang G."/>
            <person name="Qian W."/>
            <person name="Fan W."/>
        </authorList>
    </citation>
    <scope>NUCLEOTIDE SEQUENCE [LARGE SCALE GENOMIC DNA]</scope>
    <source>
        <strain evidence="1">SZHN2017</strain>
        <tissue evidence="1">Muscle</tissue>
    </source>
</reference>
<sequence length="222" mass="25043">MLLLVLPRPISSVRRNFWGRRNNFFEDTFKLNGLRSGEENSRKKTLFDDVFARSSPPRLLPTNDVATCTPASCGGKRDKQLWEEVNMHYQNLFYSPDDVTSMNSVEVEPTTRSNELPAIVQPKGIDEIVVKPDFDQCCRTNRAFQIKTGIMKDINNVECSIISFGNKFQVAYVGTCSSSTAQGCPGTCRPEISPVHFLCVNTVGQLEFRFFNVETYCSCKAN</sequence>
<name>A0A2T7NAW3_POMCA</name>
<comment type="caution">
    <text evidence="1">The sequence shown here is derived from an EMBL/GenBank/DDBJ whole genome shotgun (WGS) entry which is preliminary data.</text>
</comment>